<keyword evidence="3" id="KW-1185">Reference proteome</keyword>
<evidence type="ECO:0000256" key="1">
    <source>
        <dbReference type="SAM" id="MobiDB-lite"/>
    </source>
</evidence>
<evidence type="ECO:0000313" key="2">
    <source>
        <dbReference type="EMBL" id="GAA4558569.1"/>
    </source>
</evidence>
<gene>
    <name evidence="2" type="ORF">GCM10023175_64950</name>
</gene>
<accession>A0ABP8S2A4</accession>
<comment type="caution">
    <text evidence="2">The sequence shown here is derived from an EMBL/GenBank/DDBJ whole genome shotgun (WGS) entry which is preliminary data.</text>
</comment>
<proteinExistence type="predicted"/>
<evidence type="ECO:0000313" key="3">
    <source>
        <dbReference type="Proteomes" id="UP001501598"/>
    </source>
</evidence>
<dbReference type="Proteomes" id="UP001501598">
    <property type="component" value="Unassembled WGS sequence"/>
</dbReference>
<name>A0ABP8S2A4_9PSEU</name>
<dbReference type="EMBL" id="BAABGT010000113">
    <property type="protein sequence ID" value="GAA4558569.1"/>
    <property type="molecule type" value="Genomic_DNA"/>
</dbReference>
<sequence>MLTDPAAVDAGTGRLHPSCGLVPEHDRERYLDLARHDREVTLADTCGVNPDEDLSRAGFTDAHVVDDLRRRAVEHCSSH</sequence>
<feature type="region of interest" description="Disordered" evidence="1">
    <location>
        <begin position="1"/>
        <end position="21"/>
    </location>
</feature>
<reference evidence="3" key="1">
    <citation type="journal article" date="2019" name="Int. J. Syst. Evol. Microbiol.">
        <title>The Global Catalogue of Microorganisms (GCM) 10K type strain sequencing project: providing services to taxonomists for standard genome sequencing and annotation.</title>
        <authorList>
            <consortium name="The Broad Institute Genomics Platform"/>
            <consortium name="The Broad Institute Genome Sequencing Center for Infectious Disease"/>
            <person name="Wu L."/>
            <person name="Ma J."/>
        </authorList>
    </citation>
    <scope>NUCLEOTIDE SEQUENCE [LARGE SCALE GENOMIC DNA]</scope>
    <source>
        <strain evidence="3">JCM 17906</strain>
    </source>
</reference>
<organism evidence="2 3">
    <name type="scientific">Pseudonocardia xishanensis</name>
    <dbReference type="NCBI Taxonomy" id="630995"/>
    <lineage>
        <taxon>Bacteria</taxon>
        <taxon>Bacillati</taxon>
        <taxon>Actinomycetota</taxon>
        <taxon>Actinomycetes</taxon>
        <taxon>Pseudonocardiales</taxon>
        <taxon>Pseudonocardiaceae</taxon>
        <taxon>Pseudonocardia</taxon>
    </lineage>
</organism>
<protein>
    <submittedName>
        <fullName evidence="2">Uncharacterized protein</fullName>
    </submittedName>
</protein>